<dbReference type="AlphaFoldDB" id="A0A8S3EFY4"/>
<feature type="compositionally biased region" description="Polar residues" evidence="1">
    <location>
        <begin position="23"/>
        <end position="39"/>
    </location>
</feature>
<evidence type="ECO:0000313" key="3">
    <source>
        <dbReference type="Proteomes" id="UP000681967"/>
    </source>
</evidence>
<sequence>MQDDATNTFDEQRRPLVVYQNLPNSSSRQPLSAATSSTIGKLMERSPSTSSLGSDMLIANSLPSRRTIFDNPPPRHDRNQITTTIISSNPLSSLTDENYGRPVLRGPV</sequence>
<evidence type="ECO:0000256" key="1">
    <source>
        <dbReference type="SAM" id="MobiDB-lite"/>
    </source>
</evidence>
<gene>
    <name evidence="2" type="ORF">BYL167_LOCUS58057</name>
</gene>
<reference evidence="2" key="1">
    <citation type="submission" date="2021-02" db="EMBL/GenBank/DDBJ databases">
        <authorList>
            <person name="Nowell W R."/>
        </authorList>
    </citation>
    <scope>NUCLEOTIDE SEQUENCE</scope>
</reference>
<feature type="compositionally biased region" description="Polar residues" evidence="1">
    <location>
        <begin position="80"/>
        <end position="96"/>
    </location>
</feature>
<feature type="region of interest" description="Disordered" evidence="1">
    <location>
        <begin position="23"/>
        <end position="108"/>
    </location>
</feature>
<proteinExistence type="predicted"/>
<dbReference type="EMBL" id="CAJOBH010226060">
    <property type="protein sequence ID" value="CAF5050863.1"/>
    <property type="molecule type" value="Genomic_DNA"/>
</dbReference>
<evidence type="ECO:0000313" key="2">
    <source>
        <dbReference type="EMBL" id="CAF5050863.1"/>
    </source>
</evidence>
<comment type="caution">
    <text evidence="2">The sequence shown here is derived from an EMBL/GenBank/DDBJ whole genome shotgun (WGS) entry which is preliminary data.</text>
</comment>
<dbReference type="Proteomes" id="UP000681967">
    <property type="component" value="Unassembled WGS sequence"/>
</dbReference>
<organism evidence="2 3">
    <name type="scientific">Rotaria magnacalcarata</name>
    <dbReference type="NCBI Taxonomy" id="392030"/>
    <lineage>
        <taxon>Eukaryota</taxon>
        <taxon>Metazoa</taxon>
        <taxon>Spiralia</taxon>
        <taxon>Gnathifera</taxon>
        <taxon>Rotifera</taxon>
        <taxon>Eurotatoria</taxon>
        <taxon>Bdelloidea</taxon>
        <taxon>Philodinida</taxon>
        <taxon>Philodinidae</taxon>
        <taxon>Rotaria</taxon>
    </lineage>
</organism>
<name>A0A8S3EFY4_9BILA</name>
<accession>A0A8S3EFY4</accession>
<protein>
    <submittedName>
        <fullName evidence="2">Uncharacterized protein</fullName>
    </submittedName>
</protein>